<dbReference type="GO" id="GO:0008236">
    <property type="term" value="F:serine-type peptidase activity"/>
    <property type="evidence" value="ECO:0007669"/>
    <property type="project" value="UniProtKB-KW"/>
</dbReference>
<comment type="caution">
    <text evidence="7">The sequence shown here is derived from an EMBL/GenBank/DDBJ whole genome shotgun (WGS) entry which is preliminary data.</text>
</comment>
<gene>
    <name evidence="7" type="ORF">A2365_01995</name>
</gene>
<dbReference type="PANTHER" id="PTHR32060:SF30">
    <property type="entry name" value="CARBOXY-TERMINAL PROCESSING PROTEASE CTPA"/>
    <property type="match status" value="1"/>
</dbReference>
<dbReference type="GO" id="GO:0007165">
    <property type="term" value="P:signal transduction"/>
    <property type="evidence" value="ECO:0007669"/>
    <property type="project" value="TreeGrafter"/>
</dbReference>
<evidence type="ECO:0000259" key="6">
    <source>
        <dbReference type="PROSITE" id="PS50106"/>
    </source>
</evidence>
<keyword evidence="2 5" id="KW-0645">Protease</keyword>
<dbReference type="InterPro" id="IPR036034">
    <property type="entry name" value="PDZ_sf"/>
</dbReference>
<dbReference type="PANTHER" id="PTHR32060">
    <property type="entry name" value="TAIL-SPECIFIC PROTEASE"/>
    <property type="match status" value="1"/>
</dbReference>
<evidence type="ECO:0000313" key="8">
    <source>
        <dbReference type="Proteomes" id="UP000177740"/>
    </source>
</evidence>
<dbReference type="GO" id="GO:0006508">
    <property type="term" value="P:proteolysis"/>
    <property type="evidence" value="ECO:0007669"/>
    <property type="project" value="UniProtKB-KW"/>
</dbReference>
<dbReference type="EMBL" id="MHMM01000005">
    <property type="protein sequence ID" value="OGZ27617.1"/>
    <property type="molecule type" value="Genomic_DNA"/>
</dbReference>
<dbReference type="PROSITE" id="PS50106">
    <property type="entry name" value="PDZ"/>
    <property type="match status" value="1"/>
</dbReference>
<dbReference type="GO" id="GO:0004175">
    <property type="term" value="F:endopeptidase activity"/>
    <property type="evidence" value="ECO:0007669"/>
    <property type="project" value="TreeGrafter"/>
</dbReference>
<keyword evidence="3 5" id="KW-0378">Hydrolase</keyword>
<dbReference type="GO" id="GO:0030288">
    <property type="term" value="C:outer membrane-bounded periplasmic space"/>
    <property type="evidence" value="ECO:0007669"/>
    <property type="project" value="TreeGrafter"/>
</dbReference>
<evidence type="ECO:0000256" key="4">
    <source>
        <dbReference type="ARBA" id="ARBA00022825"/>
    </source>
</evidence>
<dbReference type="InterPro" id="IPR001478">
    <property type="entry name" value="PDZ"/>
</dbReference>
<evidence type="ECO:0000256" key="3">
    <source>
        <dbReference type="ARBA" id="ARBA00022801"/>
    </source>
</evidence>
<dbReference type="Gene3D" id="3.30.750.44">
    <property type="match status" value="1"/>
</dbReference>
<name>A0A1G2EPE7_9BACT</name>
<dbReference type="SUPFAM" id="SSF52096">
    <property type="entry name" value="ClpP/crotonase"/>
    <property type="match status" value="1"/>
</dbReference>
<accession>A0A1G2EPE7</accession>
<evidence type="ECO:0000256" key="5">
    <source>
        <dbReference type="RuleBase" id="RU004404"/>
    </source>
</evidence>
<dbReference type="InterPro" id="IPR029045">
    <property type="entry name" value="ClpP/crotonase-like_dom_sf"/>
</dbReference>
<dbReference type="CDD" id="cd06782">
    <property type="entry name" value="cpPDZ_CPP-like"/>
    <property type="match status" value="1"/>
</dbReference>
<protein>
    <recommendedName>
        <fullName evidence="6">PDZ domain-containing protein</fullName>
    </recommendedName>
</protein>
<dbReference type="Pfam" id="PF03572">
    <property type="entry name" value="Peptidase_S41"/>
    <property type="match status" value="1"/>
</dbReference>
<dbReference type="CDD" id="cd07560">
    <property type="entry name" value="Peptidase_S41_CPP"/>
    <property type="match status" value="1"/>
</dbReference>
<dbReference type="SMART" id="SM00228">
    <property type="entry name" value="PDZ"/>
    <property type="match status" value="1"/>
</dbReference>
<dbReference type="InterPro" id="IPR041489">
    <property type="entry name" value="PDZ_6"/>
</dbReference>
<dbReference type="STRING" id="1801677.A2365_01995"/>
<dbReference type="InterPro" id="IPR004447">
    <property type="entry name" value="Peptidase_S41A"/>
</dbReference>
<dbReference type="SUPFAM" id="SSF50156">
    <property type="entry name" value="PDZ domain-like"/>
    <property type="match status" value="1"/>
</dbReference>
<organism evidence="7 8">
    <name type="scientific">Candidatus Nealsonbacteria bacterium RIFOXYB1_FULL_40_15</name>
    <dbReference type="NCBI Taxonomy" id="1801677"/>
    <lineage>
        <taxon>Bacteria</taxon>
        <taxon>Candidatus Nealsoniibacteriota</taxon>
    </lineage>
</organism>
<dbReference type="InterPro" id="IPR005151">
    <property type="entry name" value="Tail-specific_protease"/>
</dbReference>
<dbReference type="Proteomes" id="UP000177740">
    <property type="component" value="Unassembled WGS sequence"/>
</dbReference>
<dbReference type="AlphaFoldDB" id="A0A1G2EPE7"/>
<dbReference type="Gene3D" id="3.90.226.10">
    <property type="entry name" value="2-enoyl-CoA Hydratase, Chain A, domain 1"/>
    <property type="match status" value="1"/>
</dbReference>
<evidence type="ECO:0000256" key="2">
    <source>
        <dbReference type="ARBA" id="ARBA00022670"/>
    </source>
</evidence>
<dbReference type="SMART" id="SM00245">
    <property type="entry name" value="TSPc"/>
    <property type="match status" value="1"/>
</dbReference>
<feature type="domain" description="PDZ" evidence="6">
    <location>
        <begin position="96"/>
        <end position="156"/>
    </location>
</feature>
<reference evidence="7 8" key="1">
    <citation type="journal article" date="2016" name="Nat. Commun.">
        <title>Thousands of microbial genomes shed light on interconnected biogeochemical processes in an aquifer system.</title>
        <authorList>
            <person name="Anantharaman K."/>
            <person name="Brown C.T."/>
            <person name="Hug L.A."/>
            <person name="Sharon I."/>
            <person name="Castelle C.J."/>
            <person name="Probst A.J."/>
            <person name="Thomas B.C."/>
            <person name="Singh A."/>
            <person name="Wilkins M.J."/>
            <person name="Karaoz U."/>
            <person name="Brodie E.L."/>
            <person name="Williams K.H."/>
            <person name="Hubbard S.S."/>
            <person name="Banfield J.F."/>
        </authorList>
    </citation>
    <scope>NUCLEOTIDE SEQUENCE [LARGE SCALE GENOMIC DNA]</scope>
</reference>
<dbReference type="NCBIfam" id="TIGR00225">
    <property type="entry name" value="prc"/>
    <property type="match status" value="1"/>
</dbReference>
<comment type="similarity">
    <text evidence="1 5">Belongs to the peptidase S41A family.</text>
</comment>
<dbReference type="FunFam" id="2.30.42.10:FF:000063">
    <property type="entry name" value="Peptidase, S41 family"/>
    <property type="match status" value="1"/>
</dbReference>
<evidence type="ECO:0000313" key="7">
    <source>
        <dbReference type="EMBL" id="OGZ27617.1"/>
    </source>
</evidence>
<keyword evidence="4 5" id="KW-0720">Serine protease</keyword>
<dbReference type="Pfam" id="PF17820">
    <property type="entry name" value="PDZ_6"/>
    <property type="match status" value="1"/>
</dbReference>
<sequence>MFKKTLLIIGLVAVFGAGFWAGGEFKTCPFCPPEDVDFSIMWEAWHKLKEAYVNPEELNEKEMVYGATKGMIGAAGDPYTVFFTPEEAERFLEDVSGEFQGVGMEIGIKNGQLQVVAPIKGTPAERAGLRPGDKIIKIGETFSADIAVEEAVSIIRGPKGTEVVLTILRDDWSSPKEIKIIRDIIKVPSAEWELKQNTAYIKIYQFSETLNRDFNNIASEILKSSAENIVLDLRGNPGGYLEVAQDIAGWFLEKGDMVVIEDFGEGKEETVYEAKGNSRFLNYPVVVIINQGTASASEILAAALRDNRDINLVGEISFGKGSVQKMESLSDGSSLKVTVARWLTPLRSHISGKGLEPDAKIEMTEDDYENKRDPQLEKALEIAGKMN</sequence>
<dbReference type="Gene3D" id="2.30.42.10">
    <property type="match status" value="1"/>
</dbReference>
<proteinExistence type="inferred from homology"/>
<evidence type="ECO:0000256" key="1">
    <source>
        <dbReference type="ARBA" id="ARBA00009179"/>
    </source>
</evidence>